<evidence type="ECO:0000313" key="2">
    <source>
        <dbReference type="EMBL" id="ADI19154.1"/>
    </source>
</evidence>
<feature type="domain" description="Solute-binding protein family 5" evidence="1">
    <location>
        <begin position="64"/>
        <end position="458"/>
    </location>
</feature>
<dbReference type="GO" id="GO:0043190">
    <property type="term" value="C:ATP-binding cassette (ABC) transporter complex"/>
    <property type="evidence" value="ECO:0007669"/>
    <property type="project" value="InterPro"/>
</dbReference>
<sequence>MSLILNSYAFSKDVPRNRTIIVGSRGITPGEVWSPYLLGGNHQKGVSFFYEPLYFADNLNGRQYPWLAKKYEYSKDAKKLTYTIRNGIFWSDGKKFTAEDVAYSFETLAKLGSGVRLGGNYKTFIKKSYTSGSNKVVIEFNVPAPRFHDEVVAQKGDSGFFVVPKHIWTEVSWPEYTNYNDGKGPVTTSPWRLNYSDENRRVLDRVNNCSDYWGCKSGFINLPVPERYVWLRMEDDTSMASAVIKNEIDQTHDLRVELIQQAIKKNEFVTTWSGRDQGPYGLVSWWPSSLYVNNSDPHLSKKNVRWAISKFIDRDKVNDFAFANNGQISRYPWPAFKGLNSITSDIDSIGVDTREYNPNESARLLKSEGYIKKNGFWVDSNGNKIKCHIVAFGIFSDIGPVIAQTLVNAGIESSYSEPPDAIDQLRSGKYNCSIFGHNGSQTGSIYTTLSMYTTDSAQNWWNFSNNEYDELVKKISTSADSDEIKNLTNKAMRIWLSELPDIPLTEFFNRFAISKKYWMNWPTLVTDPYMNGLHLHTGMAFTLFRLQPTGN</sequence>
<protein>
    <submittedName>
        <fullName evidence="2">ABC-type dipeptide transport system, periplasmic component</fullName>
    </submittedName>
</protein>
<reference evidence="2" key="1">
    <citation type="journal article" date="2011" name="Environ. Microbiol.">
        <title>Time-series analyses of Monterey Bay coastal microbial picoplankton using a 'genome proxy' microarray.</title>
        <authorList>
            <person name="Rich V.I."/>
            <person name="Pham V.D."/>
            <person name="Eppley J."/>
            <person name="Shi Y."/>
            <person name="DeLong E.F."/>
        </authorList>
    </citation>
    <scope>NUCLEOTIDE SEQUENCE</scope>
</reference>
<dbReference type="AlphaFoldDB" id="E0XXL3"/>
<evidence type="ECO:0000259" key="1">
    <source>
        <dbReference type="Pfam" id="PF00496"/>
    </source>
</evidence>
<dbReference type="PANTHER" id="PTHR30290">
    <property type="entry name" value="PERIPLASMIC BINDING COMPONENT OF ABC TRANSPORTER"/>
    <property type="match status" value="1"/>
</dbReference>
<dbReference type="InterPro" id="IPR039424">
    <property type="entry name" value="SBP_5"/>
</dbReference>
<dbReference type="Gene3D" id="3.90.76.10">
    <property type="entry name" value="Dipeptide-binding Protein, Domain 1"/>
    <property type="match status" value="1"/>
</dbReference>
<dbReference type="Gene3D" id="3.10.105.10">
    <property type="entry name" value="Dipeptide-binding Protein, Domain 3"/>
    <property type="match status" value="1"/>
</dbReference>
<dbReference type="GO" id="GO:0042597">
    <property type="term" value="C:periplasmic space"/>
    <property type="evidence" value="ECO:0007669"/>
    <property type="project" value="UniProtKB-ARBA"/>
</dbReference>
<proteinExistence type="predicted"/>
<accession>E0XXL3</accession>
<dbReference type="InterPro" id="IPR000914">
    <property type="entry name" value="SBP_5_dom"/>
</dbReference>
<dbReference type="SUPFAM" id="SSF53850">
    <property type="entry name" value="Periplasmic binding protein-like II"/>
    <property type="match status" value="1"/>
</dbReference>
<name>E0XXL3_9DELT</name>
<dbReference type="PANTHER" id="PTHR30290:SF16">
    <property type="entry name" value="OLIGOPEPTIDE ABC TRANSPORTER, PERIPLASMIC OLIGOPEPTIDE-BINDING PROTEIN"/>
    <property type="match status" value="1"/>
</dbReference>
<dbReference type="GO" id="GO:1904680">
    <property type="term" value="F:peptide transmembrane transporter activity"/>
    <property type="evidence" value="ECO:0007669"/>
    <property type="project" value="TreeGrafter"/>
</dbReference>
<dbReference type="Pfam" id="PF00496">
    <property type="entry name" value="SBP_bac_5"/>
    <property type="match status" value="1"/>
</dbReference>
<dbReference type="Gene3D" id="3.40.190.10">
    <property type="entry name" value="Periplasmic binding protein-like II"/>
    <property type="match status" value="1"/>
</dbReference>
<dbReference type="GO" id="GO:0015833">
    <property type="term" value="P:peptide transport"/>
    <property type="evidence" value="ECO:0007669"/>
    <property type="project" value="TreeGrafter"/>
</dbReference>
<dbReference type="InterPro" id="IPR030678">
    <property type="entry name" value="Peptide/Ni-bd"/>
</dbReference>
<dbReference type="EMBL" id="GU474912">
    <property type="protein sequence ID" value="ADI19154.1"/>
    <property type="molecule type" value="Genomic_DNA"/>
</dbReference>
<organism evidence="2">
    <name type="scientific">uncultured delta proteobacterium HF0130_05G09</name>
    <dbReference type="NCBI Taxonomy" id="710827"/>
    <lineage>
        <taxon>Bacteria</taxon>
        <taxon>Deltaproteobacteria</taxon>
        <taxon>environmental samples</taxon>
    </lineage>
</organism>
<dbReference type="PIRSF" id="PIRSF002741">
    <property type="entry name" value="MppA"/>
    <property type="match status" value="1"/>
</dbReference>